<dbReference type="Proteomes" id="UP000078397">
    <property type="component" value="Unassembled WGS sequence"/>
</dbReference>
<reference evidence="4 5" key="1">
    <citation type="journal article" date="2016" name="PLoS Pathog.">
        <title>Biosynthesis of antibiotic leucinostatins in bio-control fungus Purpureocillium lilacinum and their inhibition on phytophthora revealed by genome mining.</title>
        <authorList>
            <person name="Wang G."/>
            <person name="Liu Z."/>
            <person name="Lin R."/>
            <person name="Li E."/>
            <person name="Mao Z."/>
            <person name="Ling J."/>
            <person name="Yang Y."/>
            <person name="Yin W.B."/>
            <person name="Xie B."/>
        </authorList>
    </citation>
    <scope>NUCLEOTIDE SEQUENCE [LARGE SCALE GENOMIC DNA]</scope>
    <source>
        <strain evidence="4">170</strain>
    </source>
</reference>
<keyword evidence="5" id="KW-1185">Reference proteome</keyword>
<dbReference type="KEGG" id="pchm:VFPPC_03212"/>
<dbReference type="GeneID" id="28846735"/>
<comment type="similarity">
    <text evidence="1">Belongs to the short-chain dehydrogenases/reductases (SDR) family.</text>
</comment>
<dbReference type="InterPro" id="IPR036291">
    <property type="entry name" value="NAD(P)-bd_dom_sf"/>
</dbReference>
<dbReference type="InterPro" id="IPR002347">
    <property type="entry name" value="SDR_fam"/>
</dbReference>
<name>A0A179G017_METCM</name>
<dbReference type="OrthoDB" id="5307821at2759"/>
<gene>
    <name evidence="4" type="ORF">VFPPC_03212</name>
</gene>
<dbReference type="STRING" id="1380566.A0A179G017"/>
<evidence type="ECO:0000313" key="5">
    <source>
        <dbReference type="Proteomes" id="UP000078397"/>
    </source>
</evidence>
<dbReference type="PRINTS" id="PR00081">
    <property type="entry name" value="GDHRDH"/>
</dbReference>
<dbReference type="InterPro" id="IPR020904">
    <property type="entry name" value="Sc_DH/Rdtase_CS"/>
</dbReference>
<dbReference type="Pfam" id="PF00106">
    <property type="entry name" value="adh_short"/>
    <property type="match status" value="1"/>
</dbReference>
<accession>A0A179G017</accession>
<dbReference type="GO" id="GO:0016616">
    <property type="term" value="F:oxidoreductase activity, acting on the CH-OH group of donors, NAD or NADP as acceptor"/>
    <property type="evidence" value="ECO:0007669"/>
    <property type="project" value="UniProtKB-ARBA"/>
</dbReference>
<dbReference type="GO" id="GO:0050664">
    <property type="term" value="F:oxidoreductase activity, acting on NAD(P)H, oxygen as acceptor"/>
    <property type="evidence" value="ECO:0007669"/>
    <property type="project" value="TreeGrafter"/>
</dbReference>
<keyword evidence="3" id="KW-0560">Oxidoreductase</keyword>
<dbReference type="PROSITE" id="PS00061">
    <property type="entry name" value="ADH_SHORT"/>
    <property type="match status" value="1"/>
</dbReference>
<comment type="caution">
    <text evidence="4">The sequence shown here is derived from an EMBL/GenBank/DDBJ whole genome shotgun (WGS) entry which is preliminary data.</text>
</comment>
<evidence type="ECO:0000256" key="3">
    <source>
        <dbReference type="ARBA" id="ARBA00023002"/>
    </source>
</evidence>
<dbReference type="EMBL" id="LSBJ02000002">
    <property type="protein sequence ID" value="OAQ70808.1"/>
    <property type="molecule type" value="Genomic_DNA"/>
</dbReference>
<evidence type="ECO:0000256" key="2">
    <source>
        <dbReference type="ARBA" id="ARBA00022857"/>
    </source>
</evidence>
<dbReference type="RefSeq" id="XP_018147345.1">
    <property type="nucleotide sequence ID" value="XM_018282741.1"/>
</dbReference>
<dbReference type="SUPFAM" id="SSF51735">
    <property type="entry name" value="NAD(P)-binding Rossmann-fold domains"/>
    <property type="match status" value="1"/>
</dbReference>
<dbReference type="AlphaFoldDB" id="A0A179G017"/>
<dbReference type="Gene3D" id="3.40.50.720">
    <property type="entry name" value="NAD(P)-binding Rossmann-like Domain"/>
    <property type="match status" value="1"/>
</dbReference>
<organism evidence="4 5">
    <name type="scientific">Pochonia chlamydosporia 170</name>
    <dbReference type="NCBI Taxonomy" id="1380566"/>
    <lineage>
        <taxon>Eukaryota</taxon>
        <taxon>Fungi</taxon>
        <taxon>Dikarya</taxon>
        <taxon>Ascomycota</taxon>
        <taxon>Pezizomycotina</taxon>
        <taxon>Sordariomycetes</taxon>
        <taxon>Hypocreomycetidae</taxon>
        <taxon>Hypocreales</taxon>
        <taxon>Clavicipitaceae</taxon>
        <taxon>Pochonia</taxon>
    </lineage>
</organism>
<evidence type="ECO:0000313" key="4">
    <source>
        <dbReference type="EMBL" id="OAQ70808.1"/>
    </source>
</evidence>
<dbReference type="PANTHER" id="PTHR43008:SF7">
    <property type="entry name" value="SHORT CHAIN DEHYDROGENASE_REDUCTASE (AFU_ORTHOLOGUE AFUA_2G00830)"/>
    <property type="match status" value="1"/>
</dbReference>
<dbReference type="PANTHER" id="PTHR43008">
    <property type="entry name" value="BENZIL REDUCTASE"/>
    <property type="match status" value="1"/>
</dbReference>
<protein>
    <submittedName>
        <fullName evidence="4">Short chain dehydrogenase/reductase</fullName>
    </submittedName>
</protein>
<sequence>MPAADVFTSGSSALITGGASGVGLAIAKLCRSKGMKVLLVDVNTDALQKAKKELVGENCAESDVVTTVVDVSQVDAWASLKKTAISAFGSIELLVLNAGIGARGTWGDQDYFTKIFQTNLFGVVNGINTFLPVVQEAAKSKPTSIVITGSKQGITNPPGNAAYNASKSAVKTLAEHLSWDLKNTNTSVHLLVPGWTFTGMTRGGNTEKPAGAWAPEQVADFLYHKMQNDKFYIICPDNDVSEETDKKRMLWSVGDIVKERPPLTRWREEWKKEAEETMAQTKV</sequence>
<proteinExistence type="inferred from homology"/>
<dbReference type="CDD" id="cd05233">
    <property type="entry name" value="SDR_c"/>
    <property type="match status" value="1"/>
</dbReference>
<evidence type="ECO:0000256" key="1">
    <source>
        <dbReference type="ARBA" id="ARBA00006484"/>
    </source>
</evidence>
<keyword evidence="2" id="KW-0521">NADP</keyword>